<organism evidence="1">
    <name type="scientific">marine sediment metagenome</name>
    <dbReference type="NCBI Taxonomy" id="412755"/>
    <lineage>
        <taxon>unclassified sequences</taxon>
        <taxon>metagenomes</taxon>
        <taxon>ecological metagenomes</taxon>
    </lineage>
</organism>
<gene>
    <name evidence="1" type="ORF">LCGC14_2672390</name>
</gene>
<dbReference type="Gene3D" id="2.10.110.10">
    <property type="entry name" value="Cysteine Rich Protein"/>
    <property type="match status" value="1"/>
</dbReference>
<proteinExistence type="predicted"/>
<comment type="caution">
    <text evidence="1">The sequence shown here is derived from an EMBL/GenBank/DDBJ whole genome shotgun (WGS) entry which is preliminary data.</text>
</comment>
<dbReference type="AlphaFoldDB" id="A0A0F9AB70"/>
<dbReference type="EMBL" id="LAZR01046894">
    <property type="protein sequence ID" value="KKK95480.1"/>
    <property type="molecule type" value="Genomic_DNA"/>
</dbReference>
<name>A0A0F9AB70_9ZZZZ</name>
<reference evidence="1" key="1">
    <citation type="journal article" date="2015" name="Nature">
        <title>Complex archaea that bridge the gap between prokaryotes and eukaryotes.</title>
        <authorList>
            <person name="Spang A."/>
            <person name="Saw J.H."/>
            <person name="Jorgensen S.L."/>
            <person name="Zaremba-Niedzwiedzka K."/>
            <person name="Martijn J."/>
            <person name="Lind A.E."/>
            <person name="van Eijk R."/>
            <person name="Schleper C."/>
            <person name="Guy L."/>
            <person name="Ettema T.J."/>
        </authorList>
    </citation>
    <scope>NUCLEOTIDE SEQUENCE</scope>
</reference>
<sequence length="51" mass="6065">MSVEKLEHMKCDVCGEKLNDINDFRVEPDGVYCIECAKKRLLKKYFRLDLK</sequence>
<accession>A0A0F9AB70</accession>
<evidence type="ECO:0000313" key="1">
    <source>
        <dbReference type="EMBL" id="KKK95480.1"/>
    </source>
</evidence>
<evidence type="ECO:0008006" key="2">
    <source>
        <dbReference type="Google" id="ProtNLM"/>
    </source>
</evidence>
<protein>
    <recommendedName>
        <fullName evidence="2">DksA C4-type domain-containing protein</fullName>
    </recommendedName>
</protein>